<feature type="compositionally biased region" description="Low complexity" evidence="1">
    <location>
        <begin position="361"/>
        <end position="378"/>
    </location>
</feature>
<feature type="region of interest" description="Disordered" evidence="1">
    <location>
        <begin position="457"/>
        <end position="479"/>
    </location>
</feature>
<gene>
    <name evidence="2" type="ORF">Agub_g7822</name>
</gene>
<dbReference type="EMBL" id="BMAR01000013">
    <property type="protein sequence ID" value="GFR46268.1"/>
    <property type="molecule type" value="Genomic_DNA"/>
</dbReference>
<feature type="compositionally biased region" description="Low complexity" evidence="1">
    <location>
        <begin position="311"/>
        <end position="323"/>
    </location>
</feature>
<comment type="caution">
    <text evidence="2">The sequence shown here is derived from an EMBL/GenBank/DDBJ whole genome shotgun (WGS) entry which is preliminary data.</text>
</comment>
<evidence type="ECO:0000313" key="2">
    <source>
        <dbReference type="EMBL" id="GFR46268.1"/>
    </source>
</evidence>
<feature type="region of interest" description="Disordered" evidence="1">
    <location>
        <begin position="243"/>
        <end position="293"/>
    </location>
</feature>
<evidence type="ECO:0000256" key="1">
    <source>
        <dbReference type="SAM" id="MobiDB-lite"/>
    </source>
</evidence>
<proteinExistence type="predicted"/>
<feature type="compositionally biased region" description="Basic residues" evidence="1">
    <location>
        <begin position="54"/>
        <end position="66"/>
    </location>
</feature>
<keyword evidence="3" id="KW-1185">Reference proteome</keyword>
<evidence type="ECO:0000313" key="3">
    <source>
        <dbReference type="Proteomes" id="UP001054857"/>
    </source>
</evidence>
<feature type="non-terminal residue" evidence="2">
    <location>
        <position position="514"/>
    </location>
</feature>
<protein>
    <submittedName>
        <fullName evidence="2">Uncharacterized protein</fullName>
    </submittedName>
</protein>
<organism evidence="2 3">
    <name type="scientific">Astrephomene gubernaculifera</name>
    <dbReference type="NCBI Taxonomy" id="47775"/>
    <lineage>
        <taxon>Eukaryota</taxon>
        <taxon>Viridiplantae</taxon>
        <taxon>Chlorophyta</taxon>
        <taxon>core chlorophytes</taxon>
        <taxon>Chlorophyceae</taxon>
        <taxon>CS clade</taxon>
        <taxon>Chlamydomonadales</taxon>
        <taxon>Astrephomenaceae</taxon>
        <taxon>Astrephomene</taxon>
    </lineage>
</organism>
<accession>A0AAD3DTC0</accession>
<dbReference type="AlphaFoldDB" id="A0AAD3DTC0"/>
<name>A0AAD3DTC0_9CHLO</name>
<sequence length="514" mass="57156">MFLSKLHGSPWARWQGLPKRSMLSTPLIARPTAPHAAASDAPDTSYRPGPKRVPSGRRQRTRKPMQRRAPPPEEREAPDNMFMDPGRFNIQEQMEIMQQLISRMTDEERQEFMQFIAEQETQAEGEAFAQLTPEQQQQAMYESSFEAFQEQLNAGLWSAILDNMPDGDAELLRKFLPPGWYGHANNLTRSQVAAGMARLSRAEQRRLPNAITQATALQDSFFTAAVAHDKYNRISAQRRKRMAAQKGLTISEPDPDANHVFSMADEDDVDPDDASGDNDQENISTSQRPVTDISDLLSRVRQRLEREDLQQQEQQGGLDSPAADAEKEEEEDAYAYADRRQQPGASTSGCSSSNSDRRRYGSSSRSSSSSRRGDNSNGDIEEAEEEEQEQELPIPAVLRERLGKMKEAYDIYVAGGGWQREMEQRHSSEMRNLIRLHEELTELATAAARLAALTGAPHTTANNNGSSAASSGGSSEGSRDVLMYDRSARVLAAEVEQRGEELAGQVAALLEPGT</sequence>
<feature type="compositionally biased region" description="Low complexity" evidence="1">
    <location>
        <begin position="457"/>
        <end position="473"/>
    </location>
</feature>
<dbReference type="Proteomes" id="UP001054857">
    <property type="component" value="Unassembled WGS sequence"/>
</dbReference>
<feature type="region of interest" description="Disordered" evidence="1">
    <location>
        <begin position="25"/>
        <end position="84"/>
    </location>
</feature>
<reference evidence="2 3" key="1">
    <citation type="journal article" date="2021" name="Sci. Rep.">
        <title>Genome sequencing of the multicellular alga Astrephomene provides insights into convergent evolution of germ-soma differentiation.</title>
        <authorList>
            <person name="Yamashita S."/>
            <person name="Yamamoto K."/>
            <person name="Matsuzaki R."/>
            <person name="Suzuki S."/>
            <person name="Yamaguchi H."/>
            <person name="Hirooka S."/>
            <person name="Minakuchi Y."/>
            <person name="Miyagishima S."/>
            <person name="Kawachi M."/>
            <person name="Toyoda A."/>
            <person name="Nozaki H."/>
        </authorList>
    </citation>
    <scope>NUCLEOTIDE SEQUENCE [LARGE SCALE GENOMIC DNA]</scope>
    <source>
        <strain evidence="2 3">NIES-4017</strain>
    </source>
</reference>
<feature type="compositionally biased region" description="Acidic residues" evidence="1">
    <location>
        <begin position="264"/>
        <end position="280"/>
    </location>
</feature>
<feature type="region of interest" description="Disordered" evidence="1">
    <location>
        <begin position="307"/>
        <end position="395"/>
    </location>
</feature>
<feature type="compositionally biased region" description="Acidic residues" evidence="1">
    <location>
        <begin position="379"/>
        <end position="390"/>
    </location>
</feature>